<dbReference type="GO" id="GO:0016020">
    <property type="term" value="C:membrane"/>
    <property type="evidence" value="ECO:0007669"/>
    <property type="project" value="InterPro"/>
</dbReference>
<dbReference type="STRING" id="1616788.AR543_02685"/>
<evidence type="ECO:0000259" key="1">
    <source>
        <dbReference type="Pfam" id="PF09648"/>
    </source>
</evidence>
<protein>
    <recommendedName>
        <fullName evidence="1">Regulatory protein YycH-like domain-containing protein</fullName>
    </recommendedName>
</protein>
<dbReference type="Gene3D" id="2.40.128.690">
    <property type="entry name" value="YycH protein, domain 3-like"/>
    <property type="match status" value="1"/>
</dbReference>
<organism evidence="2 3">
    <name type="scientific">Paenibacillus bovis</name>
    <dbReference type="NCBI Taxonomy" id="1616788"/>
    <lineage>
        <taxon>Bacteria</taxon>
        <taxon>Bacillati</taxon>
        <taxon>Bacillota</taxon>
        <taxon>Bacilli</taxon>
        <taxon>Bacillales</taxon>
        <taxon>Paenibacillaceae</taxon>
        <taxon>Paenibacillus</taxon>
    </lineage>
</organism>
<dbReference type="Pfam" id="PF09648">
    <property type="entry name" value="YycI"/>
    <property type="match status" value="1"/>
</dbReference>
<sequence length="248" mass="28009">MDWGRAKSVLISAFLLLNIILGYQLWMDIRDQAQSNLDIASLSENAQRALENKHVQVTAQIPRETPILPEMIYRSSAPAVQQPVKLSRPVDSQLIFNEDELKSQLNGEIQNINKYQYDPFITEEGIFVMHPLINNDLPLFNANLELYYSNQKIISYTAPQLMVDGENEGQPRQEILSASVALGTLIEKELPDNAVVKDISLGFYGQPLDSSRFKAEPVWRIVLESGEIYYVQGINGEVMRAPAAENEE</sequence>
<dbReference type="KEGG" id="pbv:AR543_02685"/>
<gene>
    <name evidence="2" type="ORF">AR543_02685</name>
</gene>
<evidence type="ECO:0000313" key="2">
    <source>
        <dbReference type="EMBL" id="ANF95049.1"/>
    </source>
</evidence>
<dbReference type="RefSeq" id="WP_060531629.1">
    <property type="nucleotide sequence ID" value="NZ_CP013023.1"/>
</dbReference>
<dbReference type="EMBL" id="CP013023">
    <property type="protein sequence ID" value="ANF95049.1"/>
    <property type="molecule type" value="Genomic_DNA"/>
</dbReference>
<reference evidence="3" key="1">
    <citation type="submission" date="2015-10" db="EMBL/GenBank/DDBJ databases">
        <title>Genome of Paenibacillus bovis sp. nov.</title>
        <authorList>
            <person name="Wu Z."/>
            <person name="Gao C."/>
            <person name="Liu Z."/>
            <person name="Zheng H."/>
        </authorList>
    </citation>
    <scope>NUCLEOTIDE SEQUENCE [LARGE SCALE GENOMIC DNA]</scope>
    <source>
        <strain evidence="3">BD3526</strain>
    </source>
</reference>
<proteinExistence type="predicted"/>
<reference evidence="2 3" key="2">
    <citation type="journal article" date="2016" name="Int. J. Syst. Evol. Microbiol.">
        <title>Paenibacillus bovis sp. nov., isolated from raw yak (Bos grunniens) milk.</title>
        <authorList>
            <person name="Gao C."/>
            <person name="Han J."/>
            <person name="Liu Z."/>
            <person name="Xu X."/>
            <person name="Hang F."/>
            <person name="Wu Z."/>
        </authorList>
    </citation>
    <scope>NUCLEOTIDE SEQUENCE [LARGE SCALE GENOMIC DNA]</scope>
    <source>
        <strain evidence="2 3">BD3526</strain>
    </source>
</reference>
<dbReference type="OrthoDB" id="2388036at2"/>
<keyword evidence="3" id="KW-1185">Reference proteome</keyword>
<name>A0A172ZBZ2_9BACL</name>
<dbReference type="Proteomes" id="UP000078148">
    <property type="component" value="Chromosome"/>
</dbReference>
<feature type="domain" description="Regulatory protein YycH-like" evidence="1">
    <location>
        <begin position="93"/>
        <end position="232"/>
    </location>
</feature>
<evidence type="ECO:0000313" key="3">
    <source>
        <dbReference type="Proteomes" id="UP000078148"/>
    </source>
</evidence>
<dbReference type="AlphaFoldDB" id="A0A172ZBZ2"/>
<dbReference type="InterPro" id="IPR018604">
    <property type="entry name" value="YycI-like"/>
</dbReference>
<accession>A0A172ZBZ2</accession>